<name>A0A5C3QS44_9AGAR</name>
<reference evidence="1 2" key="1">
    <citation type="journal article" date="2019" name="Nat. Ecol. Evol.">
        <title>Megaphylogeny resolves global patterns of mushroom evolution.</title>
        <authorList>
            <person name="Varga T."/>
            <person name="Krizsan K."/>
            <person name="Foldi C."/>
            <person name="Dima B."/>
            <person name="Sanchez-Garcia M."/>
            <person name="Sanchez-Ramirez S."/>
            <person name="Szollosi G.J."/>
            <person name="Szarkandi J.G."/>
            <person name="Papp V."/>
            <person name="Albert L."/>
            <person name="Andreopoulos W."/>
            <person name="Angelini C."/>
            <person name="Antonin V."/>
            <person name="Barry K.W."/>
            <person name="Bougher N.L."/>
            <person name="Buchanan P."/>
            <person name="Buyck B."/>
            <person name="Bense V."/>
            <person name="Catcheside P."/>
            <person name="Chovatia M."/>
            <person name="Cooper J."/>
            <person name="Damon W."/>
            <person name="Desjardin D."/>
            <person name="Finy P."/>
            <person name="Geml J."/>
            <person name="Haridas S."/>
            <person name="Hughes K."/>
            <person name="Justo A."/>
            <person name="Karasinski D."/>
            <person name="Kautmanova I."/>
            <person name="Kiss B."/>
            <person name="Kocsube S."/>
            <person name="Kotiranta H."/>
            <person name="LaButti K.M."/>
            <person name="Lechner B.E."/>
            <person name="Liimatainen K."/>
            <person name="Lipzen A."/>
            <person name="Lukacs Z."/>
            <person name="Mihaltcheva S."/>
            <person name="Morgado L.N."/>
            <person name="Niskanen T."/>
            <person name="Noordeloos M.E."/>
            <person name="Ohm R.A."/>
            <person name="Ortiz-Santana B."/>
            <person name="Ovrebo C."/>
            <person name="Racz N."/>
            <person name="Riley R."/>
            <person name="Savchenko A."/>
            <person name="Shiryaev A."/>
            <person name="Soop K."/>
            <person name="Spirin V."/>
            <person name="Szebenyi C."/>
            <person name="Tomsovsky M."/>
            <person name="Tulloss R.E."/>
            <person name="Uehling J."/>
            <person name="Grigoriev I.V."/>
            <person name="Vagvolgyi C."/>
            <person name="Papp T."/>
            <person name="Martin F.M."/>
            <person name="Miettinen O."/>
            <person name="Hibbett D.S."/>
            <person name="Nagy L.G."/>
        </authorList>
    </citation>
    <scope>NUCLEOTIDE SEQUENCE [LARGE SCALE GENOMIC DNA]</scope>
    <source>
        <strain evidence="1 2">CBS 309.79</strain>
    </source>
</reference>
<gene>
    <name evidence="1" type="ORF">BDV98DRAFT_601847</name>
</gene>
<evidence type="ECO:0000313" key="2">
    <source>
        <dbReference type="Proteomes" id="UP000305067"/>
    </source>
</evidence>
<dbReference type="Proteomes" id="UP000305067">
    <property type="component" value="Unassembled WGS sequence"/>
</dbReference>
<protein>
    <submittedName>
        <fullName evidence="1">Uncharacterized protein</fullName>
    </submittedName>
</protein>
<sequence length="163" mass="18466">MFYRAVTLPSSMYRTVLVVQPSISNTDYLAEYYALFQLLHASTTQDLSPFRSGRMDAEQTFGIRLSRQLTCPEAADPRSEAFFILLYPGILFRYLPLHQLNSLDALSIMRDHEEALSDFAPVMEFTPATWRHLFSLLSGGGIEIHIRLNRAMAAMLEGLVTAM</sequence>
<keyword evidence="2" id="KW-1185">Reference proteome</keyword>
<accession>A0A5C3QS44</accession>
<organism evidence="1 2">
    <name type="scientific">Pterulicium gracile</name>
    <dbReference type="NCBI Taxonomy" id="1884261"/>
    <lineage>
        <taxon>Eukaryota</taxon>
        <taxon>Fungi</taxon>
        <taxon>Dikarya</taxon>
        <taxon>Basidiomycota</taxon>
        <taxon>Agaricomycotina</taxon>
        <taxon>Agaricomycetes</taxon>
        <taxon>Agaricomycetidae</taxon>
        <taxon>Agaricales</taxon>
        <taxon>Pleurotineae</taxon>
        <taxon>Pterulaceae</taxon>
        <taxon>Pterulicium</taxon>
    </lineage>
</organism>
<dbReference type="EMBL" id="ML178818">
    <property type="protein sequence ID" value="TFL04367.1"/>
    <property type="molecule type" value="Genomic_DNA"/>
</dbReference>
<evidence type="ECO:0000313" key="1">
    <source>
        <dbReference type="EMBL" id="TFL04367.1"/>
    </source>
</evidence>
<proteinExistence type="predicted"/>
<dbReference type="AlphaFoldDB" id="A0A5C3QS44"/>